<organism evidence="3">
    <name type="scientific">Salix viminalis</name>
    <name type="common">Common osier</name>
    <name type="synonym">Basket willow</name>
    <dbReference type="NCBI Taxonomy" id="40686"/>
    <lineage>
        <taxon>Eukaryota</taxon>
        <taxon>Viridiplantae</taxon>
        <taxon>Streptophyta</taxon>
        <taxon>Embryophyta</taxon>
        <taxon>Tracheophyta</taxon>
        <taxon>Spermatophyta</taxon>
        <taxon>Magnoliopsida</taxon>
        <taxon>eudicotyledons</taxon>
        <taxon>Gunneridae</taxon>
        <taxon>Pentapetalae</taxon>
        <taxon>rosids</taxon>
        <taxon>fabids</taxon>
        <taxon>Malpighiales</taxon>
        <taxon>Salicaceae</taxon>
        <taxon>Saliceae</taxon>
        <taxon>Salix</taxon>
    </lineage>
</organism>
<protein>
    <recommendedName>
        <fullName evidence="4">CBS domain-containing protein</fullName>
    </recommendedName>
</protein>
<evidence type="ECO:0008006" key="4">
    <source>
        <dbReference type="Google" id="ProtNLM"/>
    </source>
</evidence>
<proteinExistence type="predicted"/>
<keyword evidence="2" id="KW-0129">CBS domain</keyword>
<dbReference type="GO" id="GO:0005634">
    <property type="term" value="C:nucleus"/>
    <property type="evidence" value="ECO:0007669"/>
    <property type="project" value="TreeGrafter"/>
</dbReference>
<sequence length="635" mass="69461">MCINEPYLYSKSSKNSNKYPEFTLESSKLKRTCNRQQYPSAQTQGTDLYSLQQEADKKHRPHSFLDIVRSFISFAHSCMAVSLLAREVSDLCLGKPALKSLSLTATVTEVVFALKNSDENFLSVWSCEHTGKTNKEHRGNCEEDGGDTGECKCVGKVSMVDVICYLCKDENLLSPSDALKAPVSALLPEIPGMVVHVEPTSSLLDAIDLILQGAKNLVVPIKTRYSSSSRRKQHQKLSINSPTIHNGREFCWLTQEDIIRFFLGSIGLFAPLPALSIDTLGIISTEFVTIDYHSPAISELEAISGSLADENSVAVIDSDGIFIGELSPFTLACCDESVAAAITTLSSGDLMAYIDCGGPPEYLVKLVMARLKGRGLEAMLQEFTDSSCYSSTGSCHSHSSSSSSDEESGSSTPVSALQRPGKYMSYSARMVRRAEAIVCHPKSSLVAVMFQAIAHRVNYVWVIEHDCSLVGIVRFCDMLEVFRESLEDMQQLYSHTLALLKAGQQAQADLTLCHPVLSESVCLVNHMVNQPPPAEDLTLKGTHDWLVLFQTAMTNNLAKEKWGKYSSFQKYETIQSGMGILTQSSAGSVSSAAFPQRVMPQLSSFIISKSKQPALLSNHDGVVEACADLRNMMSS</sequence>
<evidence type="ECO:0000313" key="3">
    <source>
        <dbReference type="EMBL" id="VFU63499.1"/>
    </source>
</evidence>
<gene>
    <name evidence="3" type="ORF">SVIM_LOCUS483926</name>
</gene>
<dbReference type="SUPFAM" id="SSF54631">
    <property type="entry name" value="CBS-domain pair"/>
    <property type="match status" value="1"/>
</dbReference>
<dbReference type="PANTHER" id="PTHR13780">
    <property type="entry name" value="AMP-ACTIVATED PROTEIN KINASE, GAMMA REGULATORY SUBUNIT"/>
    <property type="match status" value="1"/>
</dbReference>
<keyword evidence="1" id="KW-0677">Repeat</keyword>
<dbReference type="GO" id="GO:0005737">
    <property type="term" value="C:cytoplasm"/>
    <property type="evidence" value="ECO:0007669"/>
    <property type="project" value="TreeGrafter"/>
</dbReference>
<accession>A0A6N2N963</accession>
<dbReference type="InterPro" id="IPR046342">
    <property type="entry name" value="CBS_dom_sf"/>
</dbReference>
<dbReference type="AlphaFoldDB" id="A0A6N2N963"/>
<dbReference type="InterPro" id="IPR050511">
    <property type="entry name" value="AMPK_gamma/SDS23_families"/>
</dbReference>
<evidence type="ECO:0000256" key="2">
    <source>
        <dbReference type="ARBA" id="ARBA00023122"/>
    </source>
</evidence>
<reference evidence="3" key="1">
    <citation type="submission" date="2019-03" db="EMBL/GenBank/DDBJ databases">
        <authorList>
            <person name="Mank J."/>
            <person name="Almeida P."/>
        </authorList>
    </citation>
    <scope>NUCLEOTIDE SEQUENCE</scope>
    <source>
        <strain evidence="3">78183</strain>
    </source>
</reference>
<name>A0A6N2N963_SALVM</name>
<evidence type="ECO:0000256" key="1">
    <source>
        <dbReference type="ARBA" id="ARBA00022737"/>
    </source>
</evidence>
<dbReference type="PANTHER" id="PTHR13780:SF128">
    <property type="entry name" value="CBS DOMAIN-CONTAINING PROTEIN"/>
    <property type="match status" value="1"/>
</dbReference>
<dbReference type="EMBL" id="CAADRP010002207">
    <property type="protein sequence ID" value="VFU63499.1"/>
    <property type="molecule type" value="Genomic_DNA"/>
</dbReference>